<dbReference type="PANTHER" id="PTHR34580:SF9">
    <property type="entry name" value="SLL5097 PROTEIN"/>
    <property type="match status" value="1"/>
</dbReference>
<dbReference type="SUPFAM" id="SSF46785">
    <property type="entry name" value="Winged helix' DNA-binding domain"/>
    <property type="match status" value="1"/>
</dbReference>
<organism evidence="3 4">
    <name type="scientific">Vagococcus carniphilus</name>
    <dbReference type="NCBI Taxonomy" id="218144"/>
    <lineage>
        <taxon>Bacteria</taxon>
        <taxon>Bacillati</taxon>
        <taxon>Bacillota</taxon>
        <taxon>Bacilli</taxon>
        <taxon>Lactobacillales</taxon>
        <taxon>Enterococcaceae</taxon>
        <taxon>Vagococcus</taxon>
    </lineage>
</organism>
<protein>
    <recommendedName>
        <fullName evidence="5">HTH deoR-type domain-containing protein</fullName>
    </recommendedName>
</protein>
<evidence type="ECO:0000259" key="1">
    <source>
        <dbReference type="Pfam" id="PF08279"/>
    </source>
</evidence>
<dbReference type="Proteomes" id="UP000288028">
    <property type="component" value="Unassembled WGS sequence"/>
</dbReference>
<proteinExistence type="predicted"/>
<evidence type="ECO:0000259" key="2">
    <source>
        <dbReference type="Pfam" id="PF13280"/>
    </source>
</evidence>
<dbReference type="AlphaFoldDB" id="A0A430AZU3"/>
<evidence type="ECO:0008006" key="5">
    <source>
        <dbReference type="Google" id="ProtNLM"/>
    </source>
</evidence>
<dbReference type="InterPro" id="IPR013196">
    <property type="entry name" value="HTH_11"/>
</dbReference>
<reference evidence="3 4" key="1">
    <citation type="submission" date="2017-05" db="EMBL/GenBank/DDBJ databases">
        <title>Vagococcus spp. assemblies.</title>
        <authorList>
            <person name="Gulvik C.A."/>
        </authorList>
    </citation>
    <scope>NUCLEOTIDE SEQUENCE [LARGE SCALE GENOMIC DNA]</scope>
    <source>
        <strain evidence="3 4">SS1714</strain>
    </source>
</reference>
<feature type="domain" description="WYL" evidence="2">
    <location>
        <begin position="165"/>
        <end position="229"/>
    </location>
</feature>
<name>A0A430AZU3_9ENTE</name>
<dbReference type="OrthoDB" id="9815009at2"/>
<dbReference type="Pfam" id="PF13280">
    <property type="entry name" value="WYL"/>
    <property type="match status" value="1"/>
</dbReference>
<dbReference type="PANTHER" id="PTHR34580">
    <property type="match status" value="1"/>
</dbReference>
<comment type="caution">
    <text evidence="3">The sequence shown here is derived from an EMBL/GenBank/DDBJ whole genome shotgun (WGS) entry which is preliminary data.</text>
</comment>
<dbReference type="InterPro" id="IPR026881">
    <property type="entry name" value="WYL_dom"/>
</dbReference>
<dbReference type="Gene3D" id="1.10.10.10">
    <property type="entry name" value="Winged helix-like DNA-binding domain superfamily/Winged helix DNA-binding domain"/>
    <property type="match status" value="1"/>
</dbReference>
<dbReference type="Pfam" id="PF08279">
    <property type="entry name" value="HTH_11"/>
    <property type="match status" value="1"/>
</dbReference>
<dbReference type="InterPro" id="IPR036388">
    <property type="entry name" value="WH-like_DNA-bd_sf"/>
</dbReference>
<sequence>MFISPSMLYSYYKIQKCQKEAPLGEFMKKNERLVAELFFINQRKKFNLTDLMEHFSISKRTALRDITELESLGAPIYVDKGRYGGYHVLQSCSLPPIYLNQEEWHSIFLSLQLLRSISNTPFNHSYQELKQKLLHILPPNNHDSYHELDQLIVFEGVSAGHSCPLLPQIFAAIWEEQAISILYTRYKKDNRLIQPIQLLMNFGEWYLLAWDFDKKEFRKFRCDFIQEMTISDIEPLNTGLEELLNQYMVEKRENRPLKFIAKLEDSHVPLFKNREYDAVQLIQKQEDYFLVGHYNQQELPFLLNYFLTFGPGLTLLFPTDLVDSFKVHLQHMLDNY</sequence>
<gene>
    <name evidence="3" type="ORF">CBF28_08955</name>
</gene>
<dbReference type="InterPro" id="IPR051534">
    <property type="entry name" value="CBASS_pafABC_assoc_protein"/>
</dbReference>
<dbReference type="EMBL" id="NGKB01000008">
    <property type="protein sequence ID" value="RSU13607.1"/>
    <property type="molecule type" value="Genomic_DNA"/>
</dbReference>
<keyword evidence="4" id="KW-1185">Reference proteome</keyword>
<evidence type="ECO:0000313" key="3">
    <source>
        <dbReference type="EMBL" id="RSU13607.1"/>
    </source>
</evidence>
<dbReference type="PROSITE" id="PS52050">
    <property type="entry name" value="WYL"/>
    <property type="match status" value="1"/>
</dbReference>
<accession>A0A430AZU3</accession>
<feature type="domain" description="Helix-turn-helix type 11" evidence="1">
    <location>
        <begin position="39"/>
        <end position="86"/>
    </location>
</feature>
<dbReference type="InterPro" id="IPR036390">
    <property type="entry name" value="WH_DNA-bd_sf"/>
</dbReference>
<evidence type="ECO:0000313" key="4">
    <source>
        <dbReference type="Proteomes" id="UP000288028"/>
    </source>
</evidence>